<evidence type="ECO:0000256" key="12">
    <source>
        <dbReference type="ARBA" id="ARBA00058057"/>
    </source>
</evidence>
<dbReference type="InterPro" id="IPR001163">
    <property type="entry name" value="Sm_dom_euk/arc"/>
</dbReference>
<dbReference type="STRING" id="34690.A0A182U0F5"/>
<evidence type="ECO:0000256" key="7">
    <source>
        <dbReference type="ARBA" id="ARBA00022884"/>
    </source>
</evidence>
<dbReference type="SMART" id="SM00225">
    <property type="entry name" value="BTB"/>
    <property type="match status" value="1"/>
</dbReference>
<evidence type="ECO:0000256" key="9">
    <source>
        <dbReference type="ARBA" id="ARBA00023242"/>
    </source>
</evidence>
<dbReference type="GO" id="GO:0000398">
    <property type="term" value="P:mRNA splicing, via spliceosome"/>
    <property type="evidence" value="ECO:0007669"/>
    <property type="project" value="InterPro"/>
</dbReference>
<dbReference type="InterPro" id="IPR000210">
    <property type="entry name" value="BTB/POZ_dom"/>
</dbReference>
<name>A0A182U0F5_9DIPT</name>
<comment type="similarity">
    <text evidence="3">Belongs to the snRNP Sm proteins family.</text>
</comment>
<evidence type="ECO:0000256" key="5">
    <source>
        <dbReference type="ARBA" id="ARBA00022664"/>
    </source>
</evidence>
<keyword evidence="17" id="KW-1185">Reference proteome</keyword>
<dbReference type="Pfam" id="PF07707">
    <property type="entry name" value="BACK"/>
    <property type="match status" value="1"/>
</dbReference>
<keyword evidence="6" id="KW-0747">Spliceosome</keyword>
<dbReference type="VEuPathDB" id="VectorBase:AMEC011645"/>
<dbReference type="SMART" id="SM00651">
    <property type="entry name" value="Sm"/>
    <property type="match status" value="1"/>
</dbReference>
<evidence type="ECO:0000256" key="13">
    <source>
        <dbReference type="ARBA" id="ARBA00071875"/>
    </source>
</evidence>
<evidence type="ECO:0000259" key="14">
    <source>
        <dbReference type="PROSITE" id="PS50097"/>
    </source>
</evidence>
<dbReference type="EnsemblMetazoa" id="AMEC011645-RA">
    <property type="protein sequence ID" value="AMEC011645-PA"/>
    <property type="gene ID" value="AMEC011645"/>
</dbReference>
<evidence type="ECO:0000256" key="11">
    <source>
        <dbReference type="ARBA" id="ARBA00030143"/>
    </source>
</evidence>
<proteinExistence type="inferred from homology"/>
<comment type="function">
    <text evidence="12">Plays a role in pre-mRNA splicing as a core component of the spliceosomal U1, U2, U4 and U5 small nuclear ribonucleoproteins (snRNPs), the building blocks of the spliceosome.</text>
</comment>
<evidence type="ECO:0000256" key="2">
    <source>
        <dbReference type="ARBA" id="ARBA00004514"/>
    </source>
</evidence>
<dbReference type="Gene3D" id="2.30.30.100">
    <property type="match status" value="1"/>
</dbReference>
<dbReference type="Proteomes" id="UP000075902">
    <property type="component" value="Unassembled WGS sequence"/>
</dbReference>
<dbReference type="PROSITE" id="PS50097">
    <property type="entry name" value="BTB"/>
    <property type="match status" value="1"/>
</dbReference>
<feature type="domain" description="TLDc" evidence="15">
    <location>
        <begin position="412"/>
        <end position="585"/>
    </location>
</feature>
<protein>
    <recommendedName>
        <fullName evidence="13">Probable small nuclear ribonucleoprotein E</fullName>
    </recommendedName>
    <alternativeName>
        <fullName evidence="11">Sm protein E</fullName>
    </alternativeName>
</protein>
<dbReference type="SMART" id="SM00584">
    <property type="entry name" value="TLDc"/>
    <property type="match status" value="1"/>
</dbReference>
<evidence type="ECO:0000259" key="15">
    <source>
        <dbReference type="PROSITE" id="PS51886"/>
    </source>
</evidence>
<dbReference type="SMART" id="SM00875">
    <property type="entry name" value="BACK"/>
    <property type="match status" value="1"/>
</dbReference>
<dbReference type="Pfam" id="PF00651">
    <property type="entry name" value="BTB"/>
    <property type="match status" value="1"/>
</dbReference>
<evidence type="ECO:0000256" key="3">
    <source>
        <dbReference type="ARBA" id="ARBA00006850"/>
    </source>
</evidence>
<dbReference type="Pfam" id="PF07534">
    <property type="entry name" value="TLD"/>
    <property type="match status" value="1"/>
</dbReference>
<evidence type="ECO:0000313" key="16">
    <source>
        <dbReference type="EnsemblMetazoa" id="AMEC011645-PA"/>
    </source>
</evidence>
<evidence type="ECO:0000256" key="10">
    <source>
        <dbReference type="ARBA" id="ARBA00023274"/>
    </source>
</evidence>
<keyword evidence="8" id="KW-0508">mRNA splicing</keyword>
<dbReference type="FunFam" id="2.30.30.100:FF:000013">
    <property type="entry name" value="Small nuclear ribonucleoprotein E"/>
    <property type="match status" value="1"/>
</dbReference>
<dbReference type="PANTHER" id="PTHR24410:SF34">
    <property type="entry name" value="LD40565P"/>
    <property type="match status" value="1"/>
</dbReference>
<keyword evidence="9" id="KW-0539">Nucleus</keyword>
<reference evidence="16" key="2">
    <citation type="submission" date="2020-05" db="UniProtKB">
        <authorList>
            <consortium name="EnsemblMetazoa"/>
        </authorList>
    </citation>
    <scope>IDENTIFICATION</scope>
    <source>
        <strain evidence="16">CM1001059</strain>
    </source>
</reference>
<dbReference type="Gene3D" id="1.25.40.420">
    <property type="match status" value="1"/>
</dbReference>
<dbReference type="InterPro" id="IPR051481">
    <property type="entry name" value="BTB-POZ/Galectin-3-binding"/>
</dbReference>
<reference evidence="17" key="1">
    <citation type="submission" date="2014-01" db="EMBL/GenBank/DDBJ databases">
        <title>The Genome Sequence of Anopheles melas CM1001059_A (V2).</title>
        <authorList>
            <consortium name="The Broad Institute Genomics Platform"/>
            <person name="Neafsey D.E."/>
            <person name="Besansky N."/>
            <person name="Howell P."/>
            <person name="Walton C."/>
            <person name="Young S.K."/>
            <person name="Zeng Q."/>
            <person name="Gargeya S."/>
            <person name="Fitzgerald M."/>
            <person name="Haas B."/>
            <person name="Abouelleil A."/>
            <person name="Allen A.W."/>
            <person name="Alvarado L."/>
            <person name="Arachchi H.M."/>
            <person name="Berlin A.M."/>
            <person name="Chapman S.B."/>
            <person name="Gainer-Dewar J."/>
            <person name="Goldberg J."/>
            <person name="Griggs A."/>
            <person name="Gujja S."/>
            <person name="Hansen M."/>
            <person name="Howarth C."/>
            <person name="Imamovic A."/>
            <person name="Ireland A."/>
            <person name="Larimer J."/>
            <person name="McCowan C."/>
            <person name="Murphy C."/>
            <person name="Pearson M."/>
            <person name="Poon T.W."/>
            <person name="Priest M."/>
            <person name="Roberts A."/>
            <person name="Saif S."/>
            <person name="Shea T."/>
            <person name="Sisk P."/>
            <person name="Sykes S."/>
            <person name="Wortman J."/>
            <person name="Nusbaum C."/>
            <person name="Birren B."/>
        </authorList>
    </citation>
    <scope>NUCLEOTIDE SEQUENCE [LARGE SCALE GENOMIC DNA]</scope>
    <source>
        <strain evidence="17">CM1001059</strain>
    </source>
</reference>
<dbReference type="PANTHER" id="PTHR24410">
    <property type="entry name" value="HL07962P-RELATED"/>
    <property type="match status" value="1"/>
</dbReference>
<dbReference type="Pfam" id="PF01423">
    <property type="entry name" value="LSM"/>
    <property type="match status" value="1"/>
</dbReference>
<comment type="subcellular location">
    <subcellularLocation>
        <location evidence="2">Cytoplasm</location>
        <location evidence="2">Cytosol</location>
    </subcellularLocation>
    <subcellularLocation>
        <location evidence="1">Nucleus</location>
    </subcellularLocation>
</comment>
<keyword evidence="10" id="KW-0687">Ribonucleoprotein</keyword>
<keyword evidence="7" id="KW-0694">RNA-binding</keyword>
<evidence type="ECO:0000256" key="1">
    <source>
        <dbReference type="ARBA" id="ARBA00004123"/>
    </source>
</evidence>
<dbReference type="SUPFAM" id="SSF54695">
    <property type="entry name" value="POZ domain"/>
    <property type="match status" value="1"/>
</dbReference>
<dbReference type="InterPro" id="IPR010920">
    <property type="entry name" value="LSM_dom_sf"/>
</dbReference>
<evidence type="ECO:0000256" key="8">
    <source>
        <dbReference type="ARBA" id="ARBA00023187"/>
    </source>
</evidence>
<accession>A0A182U0F5</accession>
<dbReference type="CDD" id="cd01718">
    <property type="entry name" value="Sm_E"/>
    <property type="match status" value="1"/>
</dbReference>
<sequence length="601" mass="67270">MAKVGYHSDSETMGSRAQSVICDKVLAGLPQLLDDLQKLSEDQDTADIVFVLGTGEERVYAHRIILMARCKSFQNTKRGEICRIPGCTVSTSAPGTPTPIRLPHIEPDIFRQFILYVYTAKIMLQDSKVFEMMTLAQDMGVEELKIACEDHVSKTMSVANACTFLTAVMEIKEKACGSKVQKVMVQPINLIFRYLQNRSRVQVWLYENTHLRIEGHIVGFDEYMNLVLDEAEEFNIKKQTRRQLGRAKCAASFLDKCITYIAENASECVKTNAFLNLTKEGLIQVISYDNLGLEEEDVWRCVLAWAKNQAGVTQPTAHWTEEERQRVCQYLAPVISHVRLFLIDSQVFAEEVEPTGAVPIELSLERYRRAALHSNKLPTAAASAVPVPTGPLTENDKRLQPRLMLNLFHGSAILKNDKIHFQGTLNGWFGSAKQTWRMVYRASTNGFAASAFHRHCDGVAPLFIIALSSNGAISGGFTDVAFAKTNRKGGYLHSEKAFLFALNYNNEPPTKFDIVKKPYAICYHPDCGPIFGAGADLLISNNCNVNMESYSNFPHSYDGPNAYAFGHLFGDYNFTIIDYEVFTLAPATVPAGNKLKHERYP</sequence>
<dbReference type="InterPro" id="IPR011705">
    <property type="entry name" value="BACK"/>
</dbReference>
<feature type="domain" description="BTB" evidence="14">
    <location>
        <begin position="46"/>
        <end position="126"/>
    </location>
</feature>
<dbReference type="AlphaFoldDB" id="A0A182U0F5"/>
<dbReference type="InterPro" id="IPR027078">
    <property type="entry name" value="snRNP-E"/>
</dbReference>
<evidence type="ECO:0000256" key="4">
    <source>
        <dbReference type="ARBA" id="ARBA00022490"/>
    </source>
</evidence>
<dbReference type="InterPro" id="IPR006571">
    <property type="entry name" value="TLDc_dom"/>
</dbReference>
<dbReference type="GO" id="GO:0003723">
    <property type="term" value="F:RNA binding"/>
    <property type="evidence" value="ECO:0007669"/>
    <property type="project" value="UniProtKB-KW"/>
</dbReference>
<dbReference type="Gene3D" id="3.30.710.10">
    <property type="entry name" value="Potassium Channel Kv1.1, Chain A"/>
    <property type="match status" value="1"/>
</dbReference>
<dbReference type="GO" id="GO:0005681">
    <property type="term" value="C:spliceosomal complex"/>
    <property type="evidence" value="ECO:0007669"/>
    <property type="project" value="UniProtKB-KW"/>
</dbReference>
<dbReference type="InterPro" id="IPR011333">
    <property type="entry name" value="SKP1/BTB/POZ_sf"/>
</dbReference>
<evidence type="ECO:0000256" key="6">
    <source>
        <dbReference type="ARBA" id="ARBA00022728"/>
    </source>
</evidence>
<dbReference type="PROSITE" id="PS51886">
    <property type="entry name" value="TLDC"/>
    <property type="match status" value="1"/>
</dbReference>
<dbReference type="SUPFAM" id="SSF50182">
    <property type="entry name" value="Sm-like ribonucleoproteins"/>
    <property type="match status" value="1"/>
</dbReference>
<organism evidence="16 17">
    <name type="scientific">Anopheles melas</name>
    <dbReference type="NCBI Taxonomy" id="34690"/>
    <lineage>
        <taxon>Eukaryota</taxon>
        <taxon>Metazoa</taxon>
        <taxon>Ecdysozoa</taxon>
        <taxon>Arthropoda</taxon>
        <taxon>Hexapoda</taxon>
        <taxon>Insecta</taxon>
        <taxon>Pterygota</taxon>
        <taxon>Neoptera</taxon>
        <taxon>Endopterygota</taxon>
        <taxon>Diptera</taxon>
        <taxon>Nematocera</taxon>
        <taxon>Culicoidea</taxon>
        <taxon>Culicidae</taxon>
        <taxon>Anophelinae</taxon>
        <taxon>Anopheles</taxon>
    </lineage>
</organism>
<dbReference type="GO" id="GO:0005829">
    <property type="term" value="C:cytosol"/>
    <property type="evidence" value="ECO:0007669"/>
    <property type="project" value="UniProtKB-SubCell"/>
</dbReference>
<evidence type="ECO:0000313" key="17">
    <source>
        <dbReference type="Proteomes" id="UP000075902"/>
    </source>
</evidence>
<keyword evidence="4" id="KW-0963">Cytoplasm</keyword>
<keyword evidence="5" id="KW-0507">mRNA processing</keyword>